<keyword evidence="2" id="KW-0813">Transport</keyword>
<dbReference type="Proteomes" id="UP000092661">
    <property type="component" value="Chromosome"/>
</dbReference>
<dbReference type="PROSITE" id="PS50850">
    <property type="entry name" value="MFS"/>
    <property type="match status" value="1"/>
</dbReference>
<dbReference type="Pfam" id="PF07690">
    <property type="entry name" value="MFS_1"/>
    <property type="match status" value="1"/>
</dbReference>
<dbReference type="EMBL" id="CP016534">
    <property type="protein sequence ID" value="ANU12293.1"/>
    <property type="molecule type" value="Genomic_DNA"/>
</dbReference>
<evidence type="ECO:0000256" key="1">
    <source>
        <dbReference type="ARBA" id="ARBA00004651"/>
    </source>
</evidence>
<accession>A0ABM6DA68</accession>
<comment type="subcellular location">
    <subcellularLocation>
        <location evidence="1">Cell membrane</location>
        <topology evidence="1">Multi-pass membrane protein</topology>
    </subcellularLocation>
</comment>
<dbReference type="InterPro" id="IPR011701">
    <property type="entry name" value="MFS"/>
</dbReference>
<feature type="transmembrane region" description="Helical" evidence="6">
    <location>
        <begin position="76"/>
        <end position="93"/>
    </location>
</feature>
<feature type="transmembrane region" description="Helical" evidence="6">
    <location>
        <begin position="334"/>
        <end position="359"/>
    </location>
</feature>
<keyword evidence="9" id="KW-1185">Reference proteome</keyword>
<name>A0ABM6DA68_9BACL</name>
<feature type="transmembrane region" description="Helical" evidence="6">
    <location>
        <begin position="131"/>
        <end position="156"/>
    </location>
</feature>
<dbReference type="Gene3D" id="1.20.1250.20">
    <property type="entry name" value="MFS general substrate transporter like domains"/>
    <property type="match status" value="2"/>
</dbReference>
<feature type="transmembrane region" description="Helical" evidence="6">
    <location>
        <begin position="208"/>
        <end position="229"/>
    </location>
</feature>
<feature type="transmembrane region" description="Helical" evidence="6">
    <location>
        <begin position="162"/>
        <end position="187"/>
    </location>
</feature>
<feature type="transmembrane region" description="Helical" evidence="6">
    <location>
        <begin position="7"/>
        <end position="25"/>
    </location>
</feature>
<feature type="transmembrane region" description="Helical" evidence="6">
    <location>
        <begin position="279"/>
        <end position="297"/>
    </location>
</feature>
<dbReference type="RefSeq" id="WP_065537412.1">
    <property type="nucleotide sequence ID" value="NZ_CP016534.2"/>
</dbReference>
<dbReference type="SUPFAM" id="SSF103473">
    <property type="entry name" value="MFS general substrate transporter"/>
    <property type="match status" value="1"/>
</dbReference>
<dbReference type="PANTHER" id="PTHR23521:SF3">
    <property type="entry name" value="MFS TRANSPORTER"/>
    <property type="match status" value="1"/>
</dbReference>
<feature type="transmembrane region" description="Helical" evidence="6">
    <location>
        <begin position="365"/>
        <end position="384"/>
    </location>
</feature>
<evidence type="ECO:0000259" key="7">
    <source>
        <dbReference type="PROSITE" id="PS50850"/>
    </source>
</evidence>
<evidence type="ECO:0000256" key="5">
    <source>
        <dbReference type="ARBA" id="ARBA00023136"/>
    </source>
</evidence>
<gene>
    <name evidence="8" type="ORF">BBH88_18265</name>
</gene>
<proteinExistence type="predicted"/>
<dbReference type="InterPro" id="IPR020846">
    <property type="entry name" value="MFS_dom"/>
</dbReference>
<evidence type="ECO:0000256" key="4">
    <source>
        <dbReference type="ARBA" id="ARBA00022989"/>
    </source>
</evidence>
<reference evidence="8" key="1">
    <citation type="submission" date="2016-10" db="EMBL/GenBank/DDBJ databases">
        <authorList>
            <person name="See-Too W.S."/>
        </authorList>
    </citation>
    <scope>NUCLEOTIDE SEQUENCE</scope>
    <source>
        <strain evidence="8">DSM 14505</strain>
    </source>
</reference>
<feature type="transmembrane region" description="Helical" evidence="6">
    <location>
        <begin position="99"/>
        <end position="119"/>
    </location>
</feature>
<protein>
    <submittedName>
        <fullName evidence="8">MFS transporter</fullName>
    </submittedName>
</protein>
<feature type="transmembrane region" description="Helical" evidence="6">
    <location>
        <begin position="45"/>
        <end position="67"/>
    </location>
</feature>
<keyword evidence="4 6" id="KW-1133">Transmembrane helix</keyword>
<dbReference type="InterPro" id="IPR036259">
    <property type="entry name" value="MFS_trans_sf"/>
</dbReference>
<evidence type="ECO:0000313" key="9">
    <source>
        <dbReference type="Proteomes" id="UP000092661"/>
    </source>
</evidence>
<feature type="transmembrane region" description="Helical" evidence="6">
    <location>
        <begin position="249"/>
        <end position="272"/>
    </location>
</feature>
<evidence type="ECO:0000256" key="3">
    <source>
        <dbReference type="ARBA" id="ARBA00022692"/>
    </source>
</evidence>
<evidence type="ECO:0000256" key="6">
    <source>
        <dbReference type="SAM" id="Phobius"/>
    </source>
</evidence>
<feature type="domain" description="Major facilitator superfamily (MFS) profile" evidence="7">
    <location>
        <begin position="1"/>
        <end position="394"/>
    </location>
</feature>
<organism evidence="8 9">
    <name type="scientific">Planococcus antarcticus DSM 14505</name>
    <dbReference type="NCBI Taxonomy" id="1185653"/>
    <lineage>
        <taxon>Bacteria</taxon>
        <taxon>Bacillati</taxon>
        <taxon>Bacillota</taxon>
        <taxon>Bacilli</taxon>
        <taxon>Bacillales</taxon>
        <taxon>Caryophanaceae</taxon>
        <taxon>Planococcus</taxon>
    </lineage>
</organism>
<keyword evidence="3 6" id="KW-0812">Transmembrane</keyword>
<dbReference type="PANTHER" id="PTHR23521">
    <property type="entry name" value="TRANSPORTER MFS SUPERFAMILY"/>
    <property type="match status" value="1"/>
</dbReference>
<evidence type="ECO:0000256" key="2">
    <source>
        <dbReference type="ARBA" id="ARBA00022448"/>
    </source>
</evidence>
<keyword evidence="5 6" id="KW-0472">Membrane</keyword>
<evidence type="ECO:0000313" key="8">
    <source>
        <dbReference type="EMBL" id="ANU12293.1"/>
    </source>
</evidence>
<sequence>MGAGKWKALVWIALAELFALSLWFSESVTGPELRELWSLTTRTEAWLSASVPVGFIIGTLISVYFGISDRFNARKVFALAALAGAMVNGLLTVTDSAAIGIILRILTGVTLAGVYPTAVQLLSQWFPAKRGLALGILIAALTLGSSLPHFISIFFSSVDWKLVIFVSSLLALAAAGIMNWVVVDAPATQQRMVFSFKLMKQVLVNKPVILANYGYFGHMWELCAMWTWLPVFLAASFASYSSQVSPTMIAFASFVSIGVAGAVGCVLGGLVADKVGRSRLTIISLVVSASCSVVIGFTFGQALWLTLTVSVIWGMFVISDFAQFSAAVTEFAELPYVGTALTFQMCIGFLITIFSINLIPVVQSIIGWKWVFALLSIGPVFGIISMMKFRTYEIEADSK</sequence>